<gene>
    <name evidence="6" type="ORF">METZ01_LOCUS96059</name>
</gene>
<dbReference type="Pfam" id="PF00296">
    <property type="entry name" value="Bac_luciferase"/>
    <property type="match status" value="1"/>
</dbReference>
<dbReference type="PANTHER" id="PTHR42847">
    <property type="entry name" value="ALKANESULFONATE MONOOXYGENASE"/>
    <property type="match status" value="1"/>
</dbReference>
<dbReference type="EMBL" id="UINC01009644">
    <property type="protein sequence ID" value="SVA43205.1"/>
    <property type="molecule type" value="Genomic_DNA"/>
</dbReference>
<evidence type="ECO:0000313" key="6">
    <source>
        <dbReference type="EMBL" id="SVA43205.1"/>
    </source>
</evidence>
<dbReference type="AlphaFoldDB" id="A0A381VSE0"/>
<dbReference type="GO" id="GO:0046306">
    <property type="term" value="P:alkanesulfonate catabolic process"/>
    <property type="evidence" value="ECO:0007669"/>
    <property type="project" value="TreeGrafter"/>
</dbReference>
<evidence type="ECO:0000259" key="5">
    <source>
        <dbReference type="Pfam" id="PF00296"/>
    </source>
</evidence>
<dbReference type="SUPFAM" id="SSF51679">
    <property type="entry name" value="Bacterial luciferase-like"/>
    <property type="match status" value="1"/>
</dbReference>
<organism evidence="6">
    <name type="scientific">marine metagenome</name>
    <dbReference type="NCBI Taxonomy" id="408172"/>
    <lineage>
        <taxon>unclassified sequences</taxon>
        <taxon>metagenomes</taxon>
        <taxon>ecological metagenomes</taxon>
    </lineage>
</organism>
<name>A0A381VSE0_9ZZZZ</name>
<protein>
    <recommendedName>
        <fullName evidence="5">Luciferase-like domain-containing protein</fullName>
    </recommendedName>
</protein>
<sequence>MTDLPLRRRTTFGFHSKFPDPTSARCAVELAHKCGFNALAVGDHLSFPLPIDDPLLQLAQVATLSDRLFVHTSVYLLPLRHPLAVAKQVATLERIANGRLIFGVGAGGEFPNEYSASGIPVKERGSRLDEGIEVIRKLWTGEVITHTGRHFQISNLQMLPTPVRSGGPRIWCGGRSAAALERAGRRLDGWISYVVTPEMYRDSLNAISKHYVAAHRQLDEFGSAHLLFLRLDSDWESAFKTASKLLSERYAMDFSGPTKKFVALGQAADIAEQLSAFHSVGVRHVELDFIGSVEEKESQLLSFAEDVLPLINFE</sequence>
<dbReference type="InterPro" id="IPR050172">
    <property type="entry name" value="SsuD_RutA_monooxygenase"/>
</dbReference>
<dbReference type="InterPro" id="IPR036661">
    <property type="entry name" value="Luciferase-like_sf"/>
</dbReference>
<dbReference type="InterPro" id="IPR011251">
    <property type="entry name" value="Luciferase-like_dom"/>
</dbReference>
<reference evidence="6" key="1">
    <citation type="submission" date="2018-05" db="EMBL/GenBank/DDBJ databases">
        <authorList>
            <person name="Lanie J.A."/>
            <person name="Ng W.-L."/>
            <person name="Kazmierczak K.M."/>
            <person name="Andrzejewski T.M."/>
            <person name="Davidsen T.M."/>
            <person name="Wayne K.J."/>
            <person name="Tettelin H."/>
            <person name="Glass J.I."/>
            <person name="Rusch D."/>
            <person name="Podicherti R."/>
            <person name="Tsui H.-C.T."/>
            <person name="Winkler M.E."/>
        </authorList>
    </citation>
    <scope>NUCLEOTIDE SEQUENCE</scope>
</reference>
<dbReference type="GO" id="GO:0008726">
    <property type="term" value="F:alkanesulfonate monooxygenase activity"/>
    <property type="evidence" value="ECO:0007669"/>
    <property type="project" value="TreeGrafter"/>
</dbReference>
<dbReference type="PANTHER" id="PTHR42847:SF4">
    <property type="entry name" value="ALKANESULFONATE MONOOXYGENASE-RELATED"/>
    <property type="match status" value="1"/>
</dbReference>
<evidence type="ECO:0000256" key="4">
    <source>
        <dbReference type="ARBA" id="ARBA00023033"/>
    </source>
</evidence>
<keyword evidence="4" id="KW-0503">Monooxygenase</keyword>
<evidence type="ECO:0000256" key="2">
    <source>
        <dbReference type="ARBA" id="ARBA00022643"/>
    </source>
</evidence>
<keyword evidence="2" id="KW-0288">FMN</keyword>
<evidence type="ECO:0000256" key="3">
    <source>
        <dbReference type="ARBA" id="ARBA00023002"/>
    </source>
</evidence>
<proteinExistence type="predicted"/>
<dbReference type="Gene3D" id="3.20.20.30">
    <property type="entry name" value="Luciferase-like domain"/>
    <property type="match status" value="1"/>
</dbReference>
<evidence type="ECO:0000256" key="1">
    <source>
        <dbReference type="ARBA" id="ARBA00022630"/>
    </source>
</evidence>
<keyword evidence="1" id="KW-0285">Flavoprotein</keyword>
<feature type="domain" description="Luciferase-like" evidence="5">
    <location>
        <begin position="21"/>
        <end position="259"/>
    </location>
</feature>
<keyword evidence="3" id="KW-0560">Oxidoreductase</keyword>
<accession>A0A381VSE0</accession>